<comment type="caution">
    <text evidence="2">The sequence shown here is derived from an EMBL/GenBank/DDBJ whole genome shotgun (WGS) entry which is preliminary data.</text>
</comment>
<keyword evidence="1" id="KW-0732">Signal</keyword>
<organism evidence="2 3">
    <name type="scientific">candidate division KD3-62 bacterium DG_56</name>
    <dbReference type="NCBI Taxonomy" id="1704032"/>
    <lineage>
        <taxon>Bacteria</taxon>
        <taxon>candidate division KD3-62</taxon>
    </lineage>
</organism>
<dbReference type="EMBL" id="LIZY01000116">
    <property type="protein sequence ID" value="KPJ62424.1"/>
    <property type="molecule type" value="Genomic_DNA"/>
</dbReference>
<name>A0A0S7XJ07_9BACT</name>
<sequence>MITLLAAWAAALLSPAAGETLVQEITFESPGLSWSDVMLPWGGGGFLDWTIADGGNPGKALRITTKENKNPVSCENRTLMFNHQPGTPVRVEMDVNPVTHPKGSVFMIRWFDGYVTAEAFERIADDEFEPWPAPAFTITETPQEPGWKHVDFRTSALDRTVFTLLIVVRQPPDPAKETQDEFINYYIDNLRVETTPLAKYMDPGFDWHGKGGGKMIEWRQSIGGRHVDWCDFMDDVVAPLPNGGTIEYTMQTFRDTGAAPRPGHGKHDYSHEVHNNIVGGASTITLSRIHPGEVPCAWGVRQTVSYAAFGLEPDQDAHIEILVKYTLHDPAKKRLARLQVGADPEGGVVTENALWSEEDAYANWDVEGWRKAKLEFDRPKGAVAFTVFFRHRDGDRTGAERQTIRATDPGNRAIADWIMITATKK</sequence>
<gene>
    <name evidence="2" type="ORF">AMK68_04900</name>
</gene>
<feature type="chain" id="PRO_5006640082" evidence="1">
    <location>
        <begin position="20"/>
        <end position="425"/>
    </location>
</feature>
<feature type="signal peptide" evidence="1">
    <location>
        <begin position="1"/>
        <end position="19"/>
    </location>
</feature>
<evidence type="ECO:0000313" key="2">
    <source>
        <dbReference type="EMBL" id="KPJ62424.1"/>
    </source>
</evidence>
<evidence type="ECO:0000256" key="1">
    <source>
        <dbReference type="SAM" id="SignalP"/>
    </source>
</evidence>
<protein>
    <submittedName>
        <fullName evidence="2">Uncharacterized protein</fullName>
    </submittedName>
</protein>
<reference evidence="2 3" key="1">
    <citation type="journal article" date="2015" name="Microbiome">
        <title>Genomic resolution of linkages in carbon, nitrogen, and sulfur cycling among widespread estuary sediment bacteria.</title>
        <authorList>
            <person name="Baker B.J."/>
            <person name="Lazar C.S."/>
            <person name="Teske A.P."/>
            <person name="Dick G.J."/>
        </authorList>
    </citation>
    <scope>NUCLEOTIDE SEQUENCE [LARGE SCALE GENOMIC DNA]</scope>
    <source>
        <strain evidence="2">DG_56</strain>
    </source>
</reference>
<accession>A0A0S7XJ07</accession>
<evidence type="ECO:0000313" key="3">
    <source>
        <dbReference type="Proteomes" id="UP000052020"/>
    </source>
</evidence>
<dbReference type="Proteomes" id="UP000052020">
    <property type="component" value="Unassembled WGS sequence"/>
</dbReference>
<dbReference type="AlphaFoldDB" id="A0A0S7XJ07"/>
<proteinExistence type="predicted"/>